<gene>
    <name evidence="4" type="ORF">QF025_004825</name>
</gene>
<name>A0ABD5CNH0_9BURK</name>
<organism evidence="4 5">
    <name type="scientific">Paraburkholderia graminis</name>
    <dbReference type="NCBI Taxonomy" id="60548"/>
    <lineage>
        <taxon>Bacteria</taxon>
        <taxon>Pseudomonadati</taxon>
        <taxon>Pseudomonadota</taxon>
        <taxon>Betaproteobacteria</taxon>
        <taxon>Burkholderiales</taxon>
        <taxon>Burkholderiaceae</taxon>
        <taxon>Paraburkholderia</taxon>
    </lineage>
</organism>
<dbReference type="InterPro" id="IPR002347">
    <property type="entry name" value="SDR_fam"/>
</dbReference>
<dbReference type="InterPro" id="IPR051911">
    <property type="entry name" value="SDR_oxidoreductase"/>
</dbReference>
<dbReference type="RefSeq" id="WP_029966047.1">
    <property type="nucleotide sequence ID" value="NZ_ATXV01000001.1"/>
</dbReference>
<protein>
    <submittedName>
        <fullName evidence="4">NAD(P)-dependent dehydrogenase (Short-subunit alcohol dehydrogenase family)</fullName>
    </submittedName>
</protein>
<comment type="similarity">
    <text evidence="1 3">Belongs to the short-chain dehydrogenases/reductases (SDR) family.</text>
</comment>
<evidence type="ECO:0000256" key="1">
    <source>
        <dbReference type="ARBA" id="ARBA00006484"/>
    </source>
</evidence>
<evidence type="ECO:0000313" key="4">
    <source>
        <dbReference type="EMBL" id="MDR6206105.1"/>
    </source>
</evidence>
<dbReference type="InterPro" id="IPR036291">
    <property type="entry name" value="NAD(P)-bd_dom_sf"/>
</dbReference>
<dbReference type="AlphaFoldDB" id="A0ABD5CNH0"/>
<evidence type="ECO:0000256" key="2">
    <source>
        <dbReference type="ARBA" id="ARBA00023002"/>
    </source>
</evidence>
<dbReference type="PRINTS" id="PR00080">
    <property type="entry name" value="SDRFAMILY"/>
</dbReference>
<dbReference type="InterPro" id="IPR020904">
    <property type="entry name" value="Sc_DH/Rdtase_CS"/>
</dbReference>
<dbReference type="CDD" id="cd05374">
    <property type="entry name" value="17beta-HSD-like_SDR_c"/>
    <property type="match status" value="1"/>
</dbReference>
<dbReference type="Pfam" id="PF00106">
    <property type="entry name" value="adh_short"/>
    <property type="match status" value="1"/>
</dbReference>
<accession>A0ABD5CNH0</accession>
<comment type="caution">
    <text evidence="4">The sequence shown here is derived from an EMBL/GenBank/DDBJ whole genome shotgun (WGS) entry which is preliminary data.</text>
</comment>
<evidence type="ECO:0000256" key="3">
    <source>
        <dbReference type="RuleBase" id="RU000363"/>
    </source>
</evidence>
<dbReference type="EMBL" id="JAVIZN010000002">
    <property type="protein sequence ID" value="MDR6206105.1"/>
    <property type="molecule type" value="Genomic_DNA"/>
</dbReference>
<dbReference type="Proteomes" id="UP001245184">
    <property type="component" value="Unassembled WGS sequence"/>
</dbReference>
<dbReference type="Gene3D" id="3.40.50.720">
    <property type="entry name" value="NAD(P)-binding Rossmann-like Domain"/>
    <property type="match status" value="1"/>
</dbReference>
<proteinExistence type="inferred from homology"/>
<dbReference type="PANTHER" id="PTHR43976">
    <property type="entry name" value="SHORT CHAIN DEHYDROGENASE"/>
    <property type="match status" value="1"/>
</dbReference>
<keyword evidence="2" id="KW-0560">Oxidoreductase</keyword>
<dbReference type="PRINTS" id="PR00081">
    <property type="entry name" value="GDHRDH"/>
</dbReference>
<reference evidence="4 5" key="1">
    <citation type="submission" date="2023-08" db="EMBL/GenBank/DDBJ databases">
        <title>Genome sequencing of plant associated microbes to promote plant fitness in Sorghum bicolor and Oryza sativa.</title>
        <authorList>
            <person name="Coleman-Derr D."/>
        </authorList>
    </citation>
    <scope>NUCLEOTIDE SEQUENCE [LARGE SCALE GENOMIC DNA]</scope>
    <source>
        <strain evidence="4 5">SLBN-33</strain>
    </source>
</reference>
<dbReference type="PROSITE" id="PS00061">
    <property type="entry name" value="ADH_SHORT"/>
    <property type="match status" value="1"/>
</dbReference>
<dbReference type="PANTHER" id="PTHR43976:SF16">
    <property type="entry name" value="SHORT-CHAIN DEHYDROGENASE_REDUCTASE FAMILY PROTEIN"/>
    <property type="match status" value="1"/>
</dbReference>
<evidence type="ECO:0000313" key="5">
    <source>
        <dbReference type="Proteomes" id="UP001245184"/>
    </source>
</evidence>
<dbReference type="GO" id="GO:0016491">
    <property type="term" value="F:oxidoreductase activity"/>
    <property type="evidence" value="ECO:0007669"/>
    <property type="project" value="UniProtKB-KW"/>
</dbReference>
<sequence>MKTVLITGCSSGFGVEIARYFLARDWRVIATMRRPRDDVFAASDRLLILPLDVTDAQSIRAAVDAAGPIDVLVNNAGIGFLNAVEGTPMDTARAIFETNTLGTIAMTQAVLPQFRERREGVVVNVTSTVTCRPLHLLSVYTASKSAVNAFSESLALELEQFNVRVRVVLPGRAPSTRFGENARSRMQSGFPEPYGALVEQIFANWEKETTVTHAADVAEAVWLAATDSSSPFNIPAGEDAVEWYNARGLR</sequence>
<dbReference type="SUPFAM" id="SSF51735">
    <property type="entry name" value="NAD(P)-binding Rossmann-fold domains"/>
    <property type="match status" value="1"/>
</dbReference>